<dbReference type="SMART" id="SM00670">
    <property type="entry name" value="PINc"/>
    <property type="match status" value="1"/>
</dbReference>
<dbReference type="SUPFAM" id="SSF50249">
    <property type="entry name" value="Nucleic acid-binding proteins"/>
    <property type="match status" value="1"/>
</dbReference>
<dbReference type="InterPro" id="IPR012340">
    <property type="entry name" value="NA-bd_OB-fold"/>
</dbReference>
<dbReference type="CDD" id="cd09862">
    <property type="entry name" value="PIN_Rrp44-like"/>
    <property type="match status" value="1"/>
</dbReference>
<dbReference type="Gene3D" id="2.40.50.690">
    <property type="match status" value="1"/>
</dbReference>
<dbReference type="Pfam" id="PF17216">
    <property type="entry name" value="Rrp44_CSD1"/>
    <property type="match status" value="1"/>
</dbReference>
<evidence type="ECO:0000313" key="3">
    <source>
        <dbReference type="Proteomes" id="UP001558652"/>
    </source>
</evidence>
<protein>
    <recommendedName>
        <fullName evidence="1">PIN domain-containing protein</fullName>
    </recommendedName>
</protein>
<dbReference type="InterPro" id="IPR002716">
    <property type="entry name" value="PIN_dom"/>
</dbReference>
<feature type="domain" description="PIN" evidence="1">
    <location>
        <begin position="2"/>
        <end position="101"/>
    </location>
</feature>
<reference evidence="2 3" key="1">
    <citation type="submission" date="2024-07" db="EMBL/GenBank/DDBJ databases">
        <title>Chromosome-level genome assembly of the water stick insect Ranatra chinensis (Heteroptera: Nepidae).</title>
        <authorList>
            <person name="Liu X."/>
        </authorList>
    </citation>
    <scope>NUCLEOTIDE SEQUENCE [LARGE SCALE GENOMIC DNA]</scope>
    <source>
        <strain evidence="2">Cailab_2021Rc</strain>
        <tissue evidence="2">Muscle</tissue>
    </source>
</reference>
<dbReference type="Proteomes" id="UP001558652">
    <property type="component" value="Unassembled WGS sequence"/>
</dbReference>
<sequence length="284" mass="31954">MQIDALEEPFIENVVIFQTVLEELKHRSSTIYKRLKDIIALPSRKFCVFVNEHHVQTYIKAEKGEGPNNRNDRAIRAGAKWYQDHLGIKSVLITDDVDNRRKAEELGIYSFSMSKYVEGCSNDAMLEKLSSKRWSDCREGDAVFPPHLSPAEIQSQVKAGKLVTGAFYASRENFLEATVNTDKDSILIQGRECLNRAIDGDTVAVEILPKDQWKAPTNIVLPDEEIISKVEAEIDDADKQVTGKVVGIVQRKWKQYCGILQPSPVPGVSILSYSGPTTDHSFWT</sequence>
<dbReference type="Gene3D" id="3.40.50.1010">
    <property type="entry name" value="5'-nuclease"/>
    <property type="match status" value="1"/>
</dbReference>
<proteinExistence type="predicted"/>
<keyword evidence="3" id="KW-1185">Reference proteome</keyword>
<evidence type="ECO:0000313" key="2">
    <source>
        <dbReference type="EMBL" id="KAL1139192.1"/>
    </source>
</evidence>
<organism evidence="2 3">
    <name type="scientific">Ranatra chinensis</name>
    <dbReference type="NCBI Taxonomy" id="642074"/>
    <lineage>
        <taxon>Eukaryota</taxon>
        <taxon>Metazoa</taxon>
        <taxon>Ecdysozoa</taxon>
        <taxon>Arthropoda</taxon>
        <taxon>Hexapoda</taxon>
        <taxon>Insecta</taxon>
        <taxon>Pterygota</taxon>
        <taxon>Neoptera</taxon>
        <taxon>Paraneoptera</taxon>
        <taxon>Hemiptera</taxon>
        <taxon>Heteroptera</taxon>
        <taxon>Panheteroptera</taxon>
        <taxon>Nepomorpha</taxon>
        <taxon>Nepidae</taxon>
        <taxon>Ranatrinae</taxon>
        <taxon>Ranatra</taxon>
    </lineage>
</organism>
<comment type="caution">
    <text evidence="2">The sequence shown here is derived from an EMBL/GenBank/DDBJ whole genome shotgun (WGS) entry which is preliminary data.</text>
</comment>
<dbReference type="PANTHER" id="PTHR23355:SF35">
    <property type="entry name" value="EXOSOME COMPLEX EXONUCLEASE RRP44"/>
    <property type="match status" value="1"/>
</dbReference>
<dbReference type="AlphaFoldDB" id="A0ABD0Z620"/>
<dbReference type="InterPro" id="IPR050180">
    <property type="entry name" value="RNR_Ribonuclease"/>
</dbReference>
<accession>A0ABD0Z620</accession>
<dbReference type="Pfam" id="PF13638">
    <property type="entry name" value="PIN_4"/>
    <property type="match status" value="1"/>
</dbReference>
<dbReference type="EMBL" id="JBFDAA010000003">
    <property type="protein sequence ID" value="KAL1139192.1"/>
    <property type="molecule type" value="Genomic_DNA"/>
</dbReference>
<dbReference type="InterPro" id="IPR029060">
    <property type="entry name" value="PIN-like_dom_sf"/>
</dbReference>
<dbReference type="PANTHER" id="PTHR23355">
    <property type="entry name" value="RIBONUCLEASE"/>
    <property type="match status" value="1"/>
</dbReference>
<gene>
    <name evidence="2" type="ORF">AAG570_009251</name>
</gene>
<evidence type="ECO:0000259" key="1">
    <source>
        <dbReference type="SMART" id="SM00670"/>
    </source>
</evidence>
<dbReference type="InterPro" id="IPR033771">
    <property type="entry name" value="Rrp44_CSD1"/>
</dbReference>
<name>A0ABD0Z620_9HEMI</name>
<dbReference type="SUPFAM" id="SSF88723">
    <property type="entry name" value="PIN domain-like"/>
    <property type="match status" value="1"/>
</dbReference>